<feature type="transmembrane region" description="Helical" evidence="1">
    <location>
        <begin position="79"/>
        <end position="103"/>
    </location>
</feature>
<feature type="transmembrane region" description="Helical" evidence="1">
    <location>
        <begin position="6"/>
        <end position="26"/>
    </location>
</feature>
<dbReference type="EMBL" id="CP016808">
    <property type="protein sequence ID" value="ANY70457.1"/>
    <property type="molecule type" value="Genomic_DNA"/>
</dbReference>
<evidence type="ECO:0000256" key="1">
    <source>
        <dbReference type="SAM" id="Phobius"/>
    </source>
</evidence>
<dbReference type="GO" id="GO:0016020">
    <property type="term" value="C:membrane"/>
    <property type="evidence" value="ECO:0007669"/>
    <property type="project" value="InterPro"/>
</dbReference>
<feature type="transmembrane region" description="Helical" evidence="1">
    <location>
        <begin position="110"/>
        <end position="128"/>
    </location>
</feature>
<feature type="transmembrane region" description="Helical" evidence="1">
    <location>
        <begin position="339"/>
        <end position="358"/>
    </location>
</feature>
<dbReference type="RefSeq" id="WP_172455342.1">
    <property type="nucleotide sequence ID" value="NZ_CP016808.1"/>
</dbReference>
<dbReference type="Pfam" id="PF03845">
    <property type="entry name" value="Spore_permease"/>
    <property type="match status" value="1"/>
</dbReference>
<feature type="transmembrane region" description="Helical" evidence="1">
    <location>
        <begin position="211"/>
        <end position="231"/>
    </location>
</feature>
<feature type="transmembrane region" description="Helical" evidence="1">
    <location>
        <begin position="308"/>
        <end position="327"/>
    </location>
</feature>
<evidence type="ECO:0000313" key="3">
    <source>
        <dbReference type="EMBL" id="ANY70457.1"/>
    </source>
</evidence>
<keyword evidence="1" id="KW-0812">Transmembrane</keyword>
<feature type="transmembrane region" description="Helical" evidence="1">
    <location>
        <begin position="134"/>
        <end position="154"/>
    </location>
</feature>
<protein>
    <submittedName>
        <fullName evidence="3">Uncharacterized protein</fullName>
    </submittedName>
</protein>
<feature type="transmembrane region" description="Helical" evidence="1">
    <location>
        <begin position="180"/>
        <end position="199"/>
    </location>
</feature>
<gene>
    <name evidence="2" type="ORF">BBD42_00050</name>
    <name evidence="3" type="ORF">BBD42_31130</name>
</gene>
<name>A0A1B2DRY6_9BACL</name>
<sequence length="366" mass="42067">MTRYFFYNFFLTSFVNLMLYVPHILIEHRYSGAVSSMLISGATGTLLTYAYTAALAHFPGMGLPEILRAYWPRWLVSPIMVYVAIICFVSSTIVVAAFAIMINRFFNPELNPLVILCLLVIACSYAASRSTLSVQHIIEVGLLLNAPIIFFVLFKMVRSPQLNWDAIHTVANFVMVRPELGSIAAGVFVFTGFFNLSIFNRLLPPNFSYTYRWLVPIFGMIILSISFFVPIGFHGTEAVEEYLYVWSMTADSITLQYGFIERVLFLFLIVYLNLSLIYTMSCWHQAMEFIKSCFPKLKMATDFEETPVINYMICGVFAIAAVFYLYFSDERLEFMFTRYWLTAMLFSYIAIVISVFMLSRKERKSA</sequence>
<dbReference type="EMBL" id="CP016808">
    <property type="protein sequence ID" value="ANY65043.1"/>
    <property type="molecule type" value="Genomic_DNA"/>
</dbReference>
<dbReference type="GO" id="GO:0009847">
    <property type="term" value="P:spore germination"/>
    <property type="evidence" value="ECO:0007669"/>
    <property type="project" value="InterPro"/>
</dbReference>
<accession>A0A1B2DRY6</accession>
<evidence type="ECO:0000313" key="2">
    <source>
        <dbReference type="EMBL" id="ANY65043.1"/>
    </source>
</evidence>
<keyword evidence="1" id="KW-0472">Membrane</keyword>
<dbReference type="InterPro" id="IPR004761">
    <property type="entry name" value="Spore_GerAB"/>
</dbReference>
<dbReference type="AlphaFoldDB" id="A0A1B2DRY6"/>
<feature type="transmembrane region" description="Helical" evidence="1">
    <location>
        <begin position="38"/>
        <end position="59"/>
    </location>
</feature>
<proteinExistence type="predicted"/>
<organism evidence="3">
    <name type="scientific">Paenibacillus sp. BIHB 4019</name>
    <dbReference type="NCBI Taxonomy" id="1870819"/>
    <lineage>
        <taxon>Bacteria</taxon>
        <taxon>Bacillati</taxon>
        <taxon>Bacillota</taxon>
        <taxon>Bacilli</taxon>
        <taxon>Bacillales</taxon>
        <taxon>Paenibacillaceae</taxon>
        <taxon>Paenibacillus</taxon>
    </lineage>
</organism>
<reference evidence="3" key="1">
    <citation type="submission" date="2016-08" db="EMBL/GenBank/DDBJ databases">
        <title>Complete Genome Seqeunce of Paenibacillus sp. BIHB 4019 from tea rhizoplane.</title>
        <authorList>
            <person name="Thakur R."/>
            <person name="Swarnkar M.K."/>
            <person name="Gulati A."/>
        </authorList>
    </citation>
    <scope>NUCLEOTIDE SEQUENCE [LARGE SCALE GENOMIC DNA]</scope>
    <source>
        <strain evidence="3">BIHB4019</strain>
    </source>
</reference>
<keyword evidence="1" id="KW-1133">Transmembrane helix</keyword>